<evidence type="ECO:0000313" key="7">
    <source>
        <dbReference type="Proteomes" id="UP000094776"/>
    </source>
</evidence>
<dbReference type="EMBL" id="CP013443">
    <property type="protein sequence ID" value="AOK16503.1"/>
    <property type="molecule type" value="Genomic_DNA"/>
</dbReference>
<keyword evidence="3" id="KW-0547">Nucleotide-binding</keyword>
<dbReference type="PANTHER" id="PTHR42794">
    <property type="entry name" value="HEMIN IMPORT ATP-BINDING PROTEIN HMUV"/>
    <property type="match status" value="1"/>
</dbReference>
<sequence length="277" mass="29937">MDKLPHALRIDGLDVAYGARTILARLSLRPVPPGSAVALLGPNGVGKSTLLRALARLVTARGAATLDRHDLLRGARRDHMRRVGYLPQTLPQPTSLLVYEAVRGALRATCGGLSADGQDARLERVFAQLNLHALATTPLDRLSGGQRQMVGLAQVLVRDTPLLLLDEPTSALDLRWQLLALEAMRDAVTRRGAIALVAMHDLNLAARFCDRLVLLGHEGVVADGGVADVLTPANLRRAYRVDARVERTVSGDYVTLAERATSSDARAEVFERVQKTC</sequence>
<dbReference type="GO" id="GO:0005524">
    <property type="term" value="F:ATP binding"/>
    <property type="evidence" value="ECO:0007669"/>
    <property type="project" value="UniProtKB-KW"/>
</dbReference>
<dbReference type="InterPro" id="IPR003439">
    <property type="entry name" value="ABC_transporter-like_ATP-bd"/>
</dbReference>
<feature type="domain" description="ABC transporter" evidence="5">
    <location>
        <begin position="8"/>
        <end position="242"/>
    </location>
</feature>
<dbReference type="Proteomes" id="UP000094776">
    <property type="component" value="Chromosome 1"/>
</dbReference>
<evidence type="ECO:0000256" key="2">
    <source>
        <dbReference type="ARBA" id="ARBA00022519"/>
    </source>
</evidence>
<dbReference type="PANTHER" id="PTHR42794:SF2">
    <property type="entry name" value="ABC TRANSPORTER ATP-BINDING PROTEIN"/>
    <property type="match status" value="1"/>
</dbReference>
<dbReference type="GO" id="GO:0016887">
    <property type="term" value="F:ATP hydrolysis activity"/>
    <property type="evidence" value="ECO:0007669"/>
    <property type="project" value="InterPro"/>
</dbReference>
<dbReference type="InterPro" id="IPR017871">
    <property type="entry name" value="ABC_transporter-like_CS"/>
</dbReference>
<keyword evidence="2" id="KW-0997">Cell inner membrane</keyword>
<evidence type="ECO:0000256" key="4">
    <source>
        <dbReference type="ARBA" id="ARBA00022840"/>
    </source>
</evidence>
<organism evidence="6 7">
    <name type="scientific">Burkholderia cepacia</name>
    <name type="common">Pseudomonas cepacia</name>
    <dbReference type="NCBI Taxonomy" id="292"/>
    <lineage>
        <taxon>Bacteria</taxon>
        <taxon>Pseudomonadati</taxon>
        <taxon>Pseudomonadota</taxon>
        <taxon>Betaproteobacteria</taxon>
        <taxon>Burkholderiales</taxon>
        <taxon>Burkholderiaceae</taxon>
        <taxon>Burkholderia</taxon>
        <taxon>Burkholderia cepacia complex</taxon>
    </lineage>
</organism>
<proteinExistence type="predicted"/>
<dbReference type="RefSeq" id="WP_069270122.1">
    <property type="nucleotide sequence ID" value="NZ_CP013443.1"/>
</dbReference>
<evidence type="ECO:0000313" key="6">
    <source>
        <dbReference type="EMBL" id="AOK16503.1"/>
    </source>
</evidence>
<name>A0A1B4PRG1_BURCE</name>
<dbReference type="Pfam" id="PF00005">
    <property type="entry name" value="ABC_tran"/>
    <property type="match status" value="1"/>
</dbReference>
<protein>
    <submittedName>
        <fullName evidence="6">ABC transporter</fullName>
    </submittedName>
</protein>
<dbReference type="PROSITE" id="PS00211">
    <property type="entry name" value="ABC_TRANSPORTER_1"/>
    <property type="match status" value="1"/>
</dbReference>
<dbReference type="CDD" id="cd03214">
    <property type="entry name" value="ABC_Iron-Siderophores_B12_Hemin"/>
    <property type="match status" value="1"/>
</dbReference>
<reference evidence="6 7" key="1">
    <citation type="submission" date="2015-12" db="EMBL/GenBank/DDBJ databases">
        <title>Diversity of Burkholderia near neighbor genomes.</title>
        <authorList>
            <person name="Sahl J."/>
            <person name="Wagner D."/>
            <person name="Keim P."/>
        </authorList>
    </citation>
    <scope>NUCLEOTIDE SEQUENCE [LARGE SCALE GENOMIC DNA]</scope>
    <source>
        <strain evidence="6 7">MSMB1184WGS</strain>
    </source>
</reference>
<gene>
    <name evidence="6" type="ORF">WT26_11025</name>
</gene>
<dbReference type="InterPro" id="IPR003593">
    <property type="entry name" value="AAA+_ATPase"/>
</dbReference>
<accession>A0A1B4PRG1</accession>
<dbReference type="SUPFAM" id="SSF52540">
    <property type="entry name" value="P-loop containing nucleoside triphosphate hydrolases"/>
    <property type="match status" value="1"/>
</dbReference>
<evidence type="ECO:0000259" key="5">
    <source>
        <dbReference type="PROSITE" id="PS50893"/>
    </source>
</evidence>
<dbReference type="SMART" id="SM00382">
    <property type="entry name" value="AAA"/>
    <property type="match status" value="1"/>
</dbReference>
<evidence type="ECO:0000256" key="3">
    <source>
        <dbReference type="ARBA" id="ARBA00022741"/>
    </source>
</evidence>
<dbReference type="AlphaFoldDB" id="A0A1B4PRG1"/>
<keyword evidence="1" id="KW-1003">Cell membrane</keyword>
<dbReference type="InterPro" id="IPR027417">
    <property type="entry name" value="P-loop_NTPase"/>
</dbReference>
<keyword evidence="2" id="KW-0472">Membrane</keyword>
<evidence type="ECO:0000256" key="1">
    <source>
        <dbReference type="ARBA" id="ARBA00022475"/>
    </source>
</evidence>
<dbReference type="Gene3D" id="3.40.50.300">
    <property type="entry name" value="P-loop containing nucleotide triphosphate hydrolases"/>
    <property type="match status" value="1"/>
</dbReference>
<keyword evidence="4" id="KW-0067">ATP-binding</keyword>
<dbReference type="PROSITE" id="PS50893">
    <property type="entry name" value="ABC_TRANSPORTER_2"/>
    <property type="match status" value="1"/>
</dbReference>